<evidence type="ECO:0000256" key="1">
    <source>
        <dbReference type="ARBA" id="ARBA00022741"/>
    </source>
</evidence>
<dbReference type="GO" id="GO:0016887">
    <property type="term" value="F:ATP hydrolysis activity"/>
    <property type="evidence" value="ECO:0007669"/>
    <property type="project" value="TreeGrafter"/>
</dbReference>
<proteinExistence type="predicted"/>
<dbReference type="InterPro" id="IPR003018">
    <property type="entry name" value="GAF"/>
</dbReference>
<protein>
    <recommendedName>
        <fullName evidence="3">GAF domain-containing protein</fullName>
    </recommendedName>
</protein>
<dbReference type="AlphaFoldDB" id="A0A0F9FYS0"/>
<evidence type="ECO:0000259" key="3">
    <source>
        <dbReference type="SMART" id="SM00065"/>
    </source>
</evidence>
<sequence length="519" mass="58264">MATMTKASATGGPSVQELQQQVQFNEKFKYVINRIHSAKNVTEILVQLQTDILGLFDADRITIYAVNPKRKELFSKHMAGNEVKEIRVPISPASIAGFCAHSGRTLNIADVYNAGELARLDKSLKFDKSWDKKTGFRSKQMLVVPIVIEKKLLGVVQIINKKSGGPYTKADESNLLEIARTLGIAFRNQSKMVKTRFDYLLENNIVTESELKQSMAQSRELRKDVEHILMENFKVKKEDIGKSLGEFYNCKFMDNPNNLIIDRRLLTGLNLNFLRKTYWMPVSQNENQVTIIIDNPKDPKVMEIQSFVRAKSYEYQVAFKEDILKAIDIAESDAPAMDGEPLGSSEDNVSDILAEMDVDVEGPEDGTDADAPDENAGAIVRLVNQIIIDGYKKGCSDIHVEPSKRAKKTTIRFRVDGTCFKHLEVPLSHSPALVSRLKIMAGLDIAERRLPQDGKIKFFFQGKQIELRVATLPTVGGEDVVMRILAASEPMTVKELGLNKRNEEELLKMVAIPYGIMLV</sequence>
<name>A0A0F9FYS0_9ZZZZ</name>
<dbReference type="Pfam" id="PF00437">
    <property type="entry name" value="T2SSE"/>
    <property type="match status" value="1"/>
</dbReference>
<keyword evidence="2" id="KW-0067">ATP-binding</keyword>
<organism evidence="4">
    <name type="scientific">marine sediment metagenome</name>
    <dbReference type="NCBI Taxonomy" id="412755"/>
    <lineage>
        <taxon>unclassified sequences</taxon>
        <taxon>metagenomes</taxon>
        <taxon>ecological metagenomes</taxon>
    </lineage>
</organism>
<dbReference type="InterPro" id="IPR027417">
    <property type="entry name" value="P-loop_NTPase"/>
</dbReference>
<dbReference type="InterPro" id="IPR001482">
    <property type="entry name" value="T2SS/T4SS_dom"/>
</dbReference>
<dbReference type="Gene3D" id="3.30.450.40">
    <property type="match status" value="1"/>
</dbReference>
<dbReference type="Pfam" id="PF05157">
    <property type="entry name" value="MshEN"/>
    <property type="match status" value="1"/>
</dbReference>
<reference evidence="4" key="1">
    <citation type="journal article" date="2015" name="Nature">
        <title>Complex archaea that bridge the gap between prokaryotes and eukaryotes.</title>
        <authorList>
            <person name="Spang A."/>
            <person name="Saw J.H."/>
            <person name="Jorgensen S.L."/>
            <person name="Zaremba-Niedzwiedzka K."/>
            <person name="Martijn J."/>
            <person name="Lind A.E."/>
            <person name="van Eijk R."/>
            <person name="Schleper C."/>
            <person name="Guy L."/>
            <person name="Ettema T.J."/>
        </authorList>
    </citation>
    <scope>NUCLEOTIDE SEQUENCE</scope>
</reference>
<dbReference type="InterPro" id="IPR007831">
    <property type="entry name" value="T2SS_GspE_N"/>
</dbReference>
<dbReference type="PANTHER" id="PTHR30258">
    <property type="entry name" value="TYPE II SECRETION SYSTEM PROTEIN GSPE-RELATED"/>
    <property type="match status" value="1"/>
</dbReference>
<feature type="non-terminal residue" evidence="4">
    <location>
        <position position="519"/>
    </location>
</feature>
<dbReference type="Gene3D" id="3.30.450.90">
    <property type="match status" value="1"/>
</dbReference>
<dbReference type="GO" id="GO:0005524">
    <property type="term" value="F:ATP binding"/>
    <property type="evidence" value="ECO:0007669"/>
    <property type="project" value="UniProtKB-KW"/>
</dbReference>
<accession>A0A0F9FYS0</accession>
<evidence type="ECO:0000313" key="4">
    <source>
        <dbReference type="EMBL" id="KKL62520.1"/>
    </source>
</evidence>
<dbReference type="SUPFAM" id="SSF55781">
    <property type="entry name" value="GAF domain-like"/>
    <property type="match status" value="1"/>
</dbReference>
<keyword evidence="1" id="KW-0547">Nucleotide-binding</keyword>
<gene>
    <name evidence="4" type="ORF">LCGC14_2184390</name>
</gene>
<dbReference type="EMBL" id="LAZR01028464">
    <property type="protein sequence ID" value="KKL62520.1"/>
    <property type="molecule type" value="Genomic_DNA"/>
</dbReference>
<feature type="domain" description="GAF" evidence="3">
    <location>
        <begin position="40"/>
        <end position="196"/>
    </location>
</feature>
<dbReference type="SMART" id="SM00065">
    <property type="entry name" value="GAF"/>
    <property type="match status" value="1"/>
</dbReference>
<dbReference type="InterPro" id="IPR029016">
    <property type="entry name" value="GAF-like_dom_sf"/>
</dbReference>
<dbReference type="Gene3D" id="3.30.300.160">
    <property type="entry name" value="Type II secretion system, protein E, N-terminal domain"/>
    <property type="match status" value="1"/>
</dbReference>
<dbReference type="SUPFAM" id="SSF160246">
    <property type="entry name" value="EspE N-terminal domain-like"/>
    <property type="match status" value="1"/>
</dbReference>
<comment type="caution">
    <text evidence="4">The sequence shown here is derived from an EMBL/GenBank/DDBJ whole genome shotgun (WGS) entry which is preliminary data.</text>
</comment>
<evidence type="ECO:0000256" key="2">
    <source>
        <dbReference type="ARBA" id="ARBA00022840"/>
    </source>
</evidence>
<dbReference type="GO" id="GO:0005886">
    <property type="term" value="C:plasma membrane"/>
    <property type="evidence" value="ECO:0007669"/>
    <property type="project" value="TreeGrafter"/>
</dbReference>
<dbReference type="InterPro" id="IPR037257">
    <property type="entry name" value="T2SS_E_N_sf"/>
</dbReference>
<dbReference type="PANTHER" id="PTHR30258:SF2">
    <property type="entry name" value="COMG OPERON PROTEIN 1"/>
    <property type="match status" value="1"/>
</dbReference>
<dbReference type="SUPFAM" id="SSF52540">
    <property type="entry name" value="P-loop containing nucleoside triphosphate hydrolases"/>
    <property type="match status" value="1"/>
</dbReference>
<dbReference type="Pfam" id="PF01590">
    <property type="entry name" value="GAF"/>
    <property type="match status" value="1"/>
</dbReference>